<reference evidence="1 2" key="1">
    <citation type="journal article" date="2018" name="Front. Plant Sci.">
        <title>Red Clover (Trifolium pratense) and Zigzag Clover (T. medium) - A Picture of Genomic Similarities and Differences.</title>
        <authorList>
            <person name="Dluhosova J."/>
            <person name="Istvanek J."/>
            <person name="Nedelnik J."/>
            <person name="Repkova J."/>
        </authorList>
    </citation>
    <scope>NUCLEOTIDE SEQUENCE [LARGE SCALE GENOMIC DNA]</scope>
    <source>
        <strain evidence="2">cv. 10/8</strain>
        <tissue evidence="1">Leaf</tissue>
    </source>
</reference>
<dbReference type="AlphaFoldDB" id="A0A392W9I7"/>
<evidence type="ECO:0000313" key="1">
    <source>
        <dbReference type="EMBL" id="MCI95515.1"/>
    </source>
</evidence>
<evidence type="ECO:0000313" key="2">
    <source>
        <dbReference type="Proteomes" id="UP000265520"/>
    </source>
</evidence>
<name>A0A392W9I7_9FABA</name>
<comment type="caution">
    <text evidence="1">The sequence shown here is derived from an EMBL/GenBank/DDBJ whole genome shotgun (WGS) entry which is preliminary data.</text>
</comment>
<dbReference type="EMBL" id="LXQA011389045">
    <property type="protein sequence ID" value="MCI95515.1"/>
    <property type="molecule type" value="Genomic_DNA"/>
</dbReference>
<sequence>MTGSCFGNRMPAFLKSALETSARIRSLGAFSGVYPVNLLGGGFDSRTS</sequence>
<dbReference type="Proteomes" id="UP000265520">
    <property type="component" value="Unassembled WGS sequence"/>
</dbReference>
<organism evidence="1 2">
    <name type="scientific">Trifolium medium</name>
    <dbReference type="NCBI Taxonomy" id="97028"/>
    <lineage>
        <taxon>Eukaryota</taxon>
        <taxon>Viridiplantae</taxon>
        <taxon>Streptophyta</taxon>
        <taxon>Embryophyta</taxon>
        <taxon>Tracheophyta</taxon>
        <taxon>Spermatophyta</taxon>
        <taxon>Magnoliopsida</taxon>
        <taxon>eudicotyledons</taxon>
        <taxon>Gunneridae</taxon>
        <taxon>Pentapetalae</taxon>
        <taxon>rosids</taxon>
        <taxon>fabids</taxon>
        <taxon>Fabales</taxon>
        <taxon>Fabaceae</taxon>
        <taxon>Papilionoideae</taxon>
        <taxon>50 kb inversion clade</taxon>
        <taxon>NPAAA clade</taxon>
        <taxon>Hologalegina</taxon>
        <taxon>IRL clade</taxon>
        <taxon>Trifolieae</taxon>
        <taxon>Trifolium</taxon>
    </lineage>
</organism>
<proteinExistence type="predicted"/>
<accession>A0A392W9I7</accession>
<keyword evidence="2" id="KW-1185">Reference proteome</keyword>
<protein>
    <submittedName>
        <fullName evidence="1">Uncharacterized protein</fullName>
    </submittedName>
</protein>